<evidence type="ECO:0000256" key="3">
    <source>
        <dbReference type="ARBA" id="ARBA00022588"/>
    </source>
</evidence>
<proteinExistence type="inferred from homology"/>
<comment type="subcellular location">
    <subcellularLocation>
        <location evidence="1">Secreted</location>
    </subcellularLocation>
</comment>
<comment type="similarity">
    <text evidence="11">Belongs to the peptidase S1 family. CLIP subfamily.</text>
</comment>
<accession>A0A6I8TGL3</accession>
<keyword evidence="6" id="KW-0378">Hydrolase</keyword>
<evidence type="ECO:0000256" key="4">
    <source>
        <dbReference type="ARBA" id="ARBA00022670"/>
    </source>
</evidence>
<protein>
    <submittedName>
        <fullName evidence="12">Uncharacterized protein</fullName>
    </submittedName>
</protein>
<keyword evidence="2" id="KW-0964">Secreted</keyword>
<dbReference type="InterPro" id="IPR022700">
    <property type="entry name" value="CLIP"/>
</dbReference>
<dbReference type="GO" id="GO:0004252">
    <property type="term" value="F:serine-type endopeptidase activity"/>
    <property type="evidence" value="ECO:0007669"/>
    <property type="project" value="InterPro"/>
</dbReference>
<evidence type="ECO:0000256" key="7">
    <source>
        <dbReference type="ARBA" id="ARBA00022825"/>
    </source>
</evidence>
<keyword evidence="4" id="KW-0645">Protease</keyword>
<keyword evidence="10" id="KW-0325">Glycoprotein</keyword>
<dbReference type="PRINTS" id="PR00722">
    <property type="entry name" value="CHYMOTRYPSIN"/>
</dbReference>
<dbReference type="InterPro" id="IPR009003">
    <property type="entry name" value="Peptidase_S1_PA"/>
</dbReference>
<keyword evidence="5" id="KW-0732">Signal</keyword>
<dbReference type="CDD" id="cd00190">
    <property type="entry name" value="Tryp_SPc"/>
    <property type="match status" value="1"/>
</dbReference>
<keyword evidence="9" id="KW-1015">Disulfide bond</keyword>
<dbReference type="SUPFAM" id="SSF50494">
    <property type="entry name" value="Trypsin-like serine proteases"/>
    <property type="match status" value="1"/>
</dbReference>
<dbReference type="SMART" id="SM00020">
    <property type="entry name" value="Tryp_SPc"/>
    <property type="match status" value="1"/>
</dbReference>
<evidence type="ECO:0000256" key="5">
    <source>
        <dbReference type="ARBA" id="ARBA00022729"/>
    </source>
</evidence>
<dbReference type="EnsemblMetazoa" id="AAEL007992-RB">
    <property type="protein sequence ID" value="AAEL007992-PB"/>
    <property type="gene ID" value="AAEL007992"/>
</dbReference>
<dbReference type="FunFam" id="2.40.10.10:FF:000028">
    <property type="entry name" value="Serine protease easter"/>
    <property type="match status" value="1"/>
</dbReference>
<keyword evidence="13" id="KW-1185">Reference proteome</keyword>
<organism evidence="12 13">
    <name type="scientific">Aedes aegypti</name>
    <name type="common">Yellowfever mosquito</name>
    <name type="synonym">Culex aegypti</name>
    <dbReference type="NCBI Taxonomy" id="7159"/>
    <lineage>
        <taxon>Eukaryota</taxon>
        <taxon>Metazoa</taxon>
        <taxon>Ecdysozoa</taxon>
        <taxon>Arthropoda</taxon>
        <taxon>Hexapoda</taxon>
        <taxon>Insecta</taxon>
        <taxon>Pterygota</taxon>
        <taxon>Neoptera</taxon>
        <taxon>Endopterygota</taxon>
        <taxon>Diptera</taxon>
        <taxon>Nematocera</taxon>
        <taxon>Culicoidea</taxon>
        <taxon>Culicidae</taxon>
        <taxon>Culicinae</taxon>
        <taxon>Aedini</taxon>
        <taxon>Aedes</taxon>
        <taxon>Stegomyia</taxon>
    </lineage>
</organism>
<dbReference type="InterPro" id="IPR051487">
    <property type="entry name" value="Ser/Thr_Proteases_Immune/Dev"/>
</dbReference>
<dbReference type="InParanoid" id="A0A6I8TGL3"/>
<dbReference type="OrthoDB" id="7754674at2759"/>
<dbReference type="InterPro" id="IPR001254">
    <property type="entry name" value="Trypsin_dom"/>
</dbReference>
<reference evidence="12" key="2">
    <citation type="submission" date="2020-05" db="UniProtKB">
        <authorList>
            <consortium name="EnsemblMetazoa"/>
        </authorList>
    </citation>
    <scope>IDENTIFICATION</scope>
    <source>
        <strain evidence="12">LVP_AGWG</strain>
    </source>
</reference>
<evidence type="ECO:0000313" key="12">
    <source>
        <dbReference type="EnsemblMetazoa" id="AAEL007992-PB"/>
    </source>
</evidence>
<dbReference type="GO" id="GO:0005576">
    <property type="term" value="C:extracellular region"/>
    <property type="evidence" value="ECO:0007669"/>
    <property type="project" value="UniProtKB-SubCell"/>
</dbReference>
<reference evidence="12 13" key="1">
    <citation type="submission" date="2017-06" db="EMBL/GenBank/DDBJ databases">
        <title>Aedes aegypti genome working group (AGWG) sequencing and assembly.</title>
        <authorList>
            <consortium name="Aedes aegypti Genome Working Group (AGWG)"/>
            <person name="Matthews B.J."/>
        </authorList>
    </citation>
    <scope>NUCLEOTIDE SEQUENCE [LARGE SCALE GENOMIC DNA]</scope>
    <source>
        <strain evidence="12 13">LVP_AGWG</strain>
    </source>
</reference>
<evidence type="ECO:0000313" key="13">
    <source>
        <dbReference type="Proteomes" id="UP000008820"/>
    </source>
</evidence>
<keyword evidence="3" id="KW-0399">Innate immunity</keyword>
<evidence type="ECO:0000256" key="6">
    <source>
        <dbReference type="ARBA" id="ARBA00022801"/>
    </source>
</evidence>
<dbReference type="InterPro" id="IPR018114">
    <property type="entry name" value="TRYPSIN_HIS"/>
</dbReference>
<evidence type="ECO:0000256" key="11">
    <source>
        <dbReference type="ARBA" id="ARBA00024195"/>
    </source>
</evidence>
<dbReference type="GO" id="GO:0045087">
    <property type="term" value="P:innate immune response"/>
    <property type="evidence" value="ECO:0007669"/>
    <property type="project" value="UniProtKB-KW"/>
</dbReference>
<gene>
    <name evidence="12" type="primary">5569892</name>
</gene>
<dbReference type="Gene3D" id="3.30.1640.30">
    <property type="match status" value="1"/>
</dbReference>
<dbReference type="Pfam" id="PF00089">
    <property type="entry name" value="Trypsin"/>
    <property type="match status" value="1"/>
</dbReference>
<keyword evidence="8" id="KW-0391">Immunity</keyword>
<dbReference type="InterPro" id="IPR001314">
    <property type="entry name" value="Peptidase_S1A"/>
</dbReference>
<dbReference type="GO" id="GO:0006508">
    <property type="term" value="P:proteolysis"/>
    <property type="evidence" value="ECO:0007669"/>
    <property type="project" value="UniProtKB-KW"/>
</dbReference>
<dbReference type="SMART" id="SM00680">
    <property type="entry name" value="CLIP"/>
    <property type="match status" value="3"/>
</dbReference>
<evidence type="ECO:0000256" key="9">
    <source>
        <dbReference type="ARBA" id="ARBA00023157"/>
    </source>
</evidence>
<dbReference type="AlphaFoldDB" id="A0A6I8TGL3"/>
<dbReference type="PROSITE" id="PS00134">
    <property type="entry name" value="TRYPSIN_HIS"/>
    <property type="match status" value="1"/>
</dbReference>
<evidence type="ECO:0000256" key="1">
    <source>
        <dbReference type="ARBA" id="ARBA00004613"/>
    </source>
</evidence>
<dbReference type="InterPro" id="IPR033116">
    <property type="entry name" value="TRYPSIN_SER"/>
</dbReference>
<dbReference type="Gene3D" id="2.40.10.10">
    <property type="entry name" value="Trypsin-like serine proteases"/>
    <property type="match status" value="2"/>
</dbReference>
<keyword evidence="7" id="KW-0720">Serine protease</keyword>
<sequence>MERSSLRLCLAVAVLLLICSVAVNGSNGCPNGKGVCVKKAHCLDKFGDYKKLMNHKCFMDGNKPGVCCNKVNSKLNKKCTTSKGVAGQCVPKDQCGGYTRDFLLGNEKEDRWKSDICHQDNRELHYCCPPELQKHTPVVLPRKPVQPWNDNAFPTCLRLDKTTGRCVPMILCENFRAKILDKRKGFTYGDLTPHYKCYSNVVDSTSMCCAQPESPNDLIRHRKANKLHPNSCGAVGLQDRVLAGNEANLGEFPWMANLMYYVGFNKTTMCSGTLIHAQYVLTAAHCLKRYKPISVRLGEHDLSTKKDCMENVCAKQFREYAVAELILHQKYRNKAGMYDIGLVKLANPATIIPGQIFPICLPITEQWLMTKPSELIASGWGLMESGRYPDVLRYATLQSLKKRPDYCGHEQMICARGANKEGHCRGDSGGPMQQIMRYGDRFRIVLFGVISGGAKKCTKEDSTAGVSVLVGYHMKWILDNMEI</sequence>
<evidence type="ECO:0000256" key="2">
    <source>
        <dbReference type="ARBA" id="ARBA00022525"/>
    </source>
</evidence>
<dbReference type="PROSITE" id="PS00135">
    <property type="entry name" value="TRYPSIN_SER"/>
    <property type="match status" value="1"/>
</dbReference>
<dbReference type="InterPro" id="IPR038565">
    <property type="entry name" value="CLIP_sf"/>
</dbReference>
<dbReference type="Proteomes" id="UP000008820">
    <property type="component" value="Chromosome 1"/>
</dbReference>
<dbReference type="PROSITE" id="PS50240">
    <property type="entry name" value="TRYPSIN_DOM"/>
    <property type="match status" value="1"/>
</dbReference>
<evidence type="ECO:0000256" key="8">
    <source>
        <dbReference type="ARBA" id="ARBA00022859"/>
    </source>
</evidence>
<evidence type="ECO:0000256" key="10">
    <source>
        <dbReference type="ARBA" id="ARBA00023180"/>
    </source>
</evidence>
<dbReference type="InterPro" id="IPR043504">
    <property type="entry name" value="Peptidase_S1_PA_chymotrypsin"/>
</dbReference>
<name>A0A6I8TGL3_AEDAE</name>
<dbReference type="PANTHER" id="PTHR24256">
    <property type="entry name" value="TRYPTASE-RELATED"/>
    <property type="match status" value="1"/>
</dbReference>